<dbReference type="Pfam" id="PF02446">
    <property type="entry name" value="Glyco_hydro_77"/>
    <property type="match status" value="2"/>
</dbReference>
<evidence type="ECO:0000256" key="6">
    <source>
        <dbReference type="ARBA" id="ARBA00022679"/>
    </source>
</evidence>
<dbReference type="SUPFAM" id="SSF81296">
    <property type="entry name" value="E set domains"/>
    <property type="match status" value="1"/>
</dbReference>
<dbReference type="EC" id="2.4.1.25" evidence="3 10"/>
<dbReference type="PANTHER" id="PTHR32438">
    <property type="entry name" value="4-ALPHA-GLUCANOTRANSFERASE DPE1, CHLOROPLASTIC/AMYLOPLASTIC"/>
    <property type="match status" value="1"/>
</dbReference>
<evidence type="ECO:0000256" key="4">
    <source>
        <dbReference type="ARBA" id="ARBA00020295"/>
    </source>
</evidence>
<comment type="caution">
    <text evidence="12">The sequence shown here is derived from an EMBL/GenBank/DDBJ whole genome shotgun (WGS) entry which is preliminary data.</text>
</comment>
<dbReference type="InterPro" id="IPR013783">
    <property type="entry name" value="Ig-like_fold"/>
</dbReference>
<dbReference type="InterPro" id="IPR003385">
    <property type="entry name" value="Glyco_hydro_77"/>
</dbReference>
<dbReference type="EMBL" id="FNOP01000008">
    <property type="protein sequence ID" value="SDW91351.1"/>
    <property type="molecule type" value="Genomic_DNA"/>
</dbReference>
<name>A0A1H2XEZ1_ACIFE</name>
<dbReference type="InterPro" id="IPR017853">
    <property type="entry name" value="GH"/>
</dbReference>
<dbReference type="Gene3D" id="2.60.40.10">
    <property type="entry name" value="Immunoglobulins"/>
    <property type="match status" value="1"/>
</dbReference>
<evidence type="ECO:0000256" key="5">
    <source>
        <dbReference type="ARBA" id="ARBA00022676"/>
    </source>
</evidence>
<keyword evidence="7 10" id="KW-0119">Carbohydrate metabolism</keyword>
<dbReference type="InterPro" id="IPR014756">
    <property type="entry name" value="Ig_E-set"/>
</dbReference>
<dbReference type="SUPFAM" id="SSF51445">
    <property type="entry name" value="(Trans)glycosidases"/>
    <property type="match status" value="2"/>
</dbReference>
<evidence type="ECO:0000259" key="11">
    <source>
        <dbReference type="SMART" id="SM00642"/>
    </source>
</evidence>
<keyword evidence="6 10" id="KW-0808">Transferase</keyword>
<feature type="domain" description="Glycosyl hydrolase family 13 catalytic" evidence="11">
    <location>
        <begin position="147"/>
        <end position="537"/>
    </location>
</feature>
<evidence type="ECO:0000256" key="9">
    <source>
        <dbReference type="ARBA" id="ARBA00031501"/>
    </source>
</evidence>
<comment type="similarity">
    <text evidence="2 10">Belongs to the disproportionating enzyme family.</text>
</comment>
<keyword evidence="5 10" id="KW-0328">Glycosyltransferase</keyword>
<dbReference type="CDD" id="cd02857">
    <property type="entry name" value="E_set_CDase_PDE_N"/>
    <property type="match status" value="1"/>
</dbReference>
<dbReference type="Pfam" id="PF00128">
    <property type="entry name" value="Alpha-amylase"/>
    <property type="match status" value="1"/>
</dbReference>
<evidence type="ECO:0000256" key="10">
    <source>
        <dbReference type="RuleBase" id="RU361207"/>
    </source>
</evidence>
<reference evidence="12 13" key="1">
    <citation type="submission" date="2016-10" db="EMBL/GenBank/DDBJ databases">
        <authorList>
            <person name="Varghese N."/>
            <person name="Submissions S."/>
        </authorList>
    </citation>
    <scope>NUCLEOTIDE SEQUENCE [LARGE SCALE GENOMIC DNA]</scope>
    <source>
        <strain evidence="12 13">WCC6</strain>
    </source>
</reference>
<dbReference type="PANTHER" id="PTHR32438:SF5">
    <property type="entry name" value="4-ALPHA-GLUCANOTRANSFERASE DPE1, CHLOROPLASTIC_AMYLOPLASTIC"/>
    <property type="match status" value="1"/>
</dbReference>
<dbReference type="Gene3D" id="2.60.40.1180">
    <property type="entry name" value="Golgi alpha-mannosidase II"/>
    <property type="match status" value="1"/>
</dbReference>
<dbReference type="GO" id="GO:0004553">
    <property type="term" value="F:hydrolase activity, hydrolyzing O-glycosyl compounds"/>
    <property type="evidence" value="ECO:0007669"/>
    <property type="project" value="InterPro"/>
</dbReference>
<organism evidence="12 13">
    <name type="scientific">Acidaminococcus fermentans</name>
    <dbReference type="NCBI Taxonomy" id="905"/>
    <lineage>
        <taxon>Bacteria</taxon>
        <taxon>Bacillati</taxon>
        <taxon>Bacillota</taxon>
        <taxon>Negativicutes</taxon>
        <taxon>Acidaminococcales</taxon>
        <taxon>Acidaminococcaceae</taxon>
        <taxon>Acidaminococcus</taxon>
    </lineage>
</organism>
<dbReference type="InterPro" id="IPR006047">
    <property type="entry name" value="GH13_cat_dom"/>
</dbReference>
<proteinExistence type="inferred from homology"/>
<dbReference type="GO" id="GO:0004134">
    <property type="term" value="F:4-alpha-glucanotransferase activity"/>
    <property type="evidence" value="ECO:0007669"/>
    <property type="project" value="UniProtKB-EC"/>
</dbReference>
<evidence type="ECO:0000256" key="3">
    <source>
        <dbReference type="ARBA" id="ARBA00012560"/>
    </source>
</evidence>
<protein>
    <recommendedName>
        <fullName evidence="4 10">4-alpha-glucanotransferase</fullName>
        <ecNumber evidence="3 10">2.4.1.25</ecNumber>
    </recommendedName>
    <alternativeName>
        <fullName evidence="8 10">Amylomaltase</fullName>
    </alternativeName>
    <alternativeName>
        <fullName evidence="9 10">Disproportionating enzyme</fullName>
    </alternativeName>
</protein>
<evidence type="ECO:0000256" key="8">
    <source>
        <dbReference type="ARBA" id="ARBA00031423"/>
    </source>
</evidence>
<sequence length="1120" mass="127699">MEITAYHDSRQTACRFPFGAVPGGTAVTLHLTVQGDGTEAVFLRLWQDNREILLPMACRETEPEPPDRTEIRERRYGVTFSVPDRGTLVWYYFVLRLGERTLYYGNNEARQGGMGRLWDREPPSYQITVYDRDSVTPAWLKQAVVYQIFPDRFCRGPVSADRFQGKPGALIHSTWEGNPCYVKDERGQVRYYDFYGGTLEGILEKLPYLEELGVNCLYLNPIFQARSNHRYDTGDYKAIDPFLGTEETFRTLCREARRHGMRIILDGVFSHTGADSRYFNREGTYGEPGAWQGPDSPYYGWYQFRDGGEDYACWWGDHSLPEVTETEPSYLDFIIRDRDSVLKHWLDAGISGWRLDVADELPDGFLTCFYRELKQKDPEAVLIGEVWEDASNKESYGVQRQYLSGGKLDSVMNYVLRDLMLDFALGRADAGEADRRYWQQAENYPRENLYAMLNLLGSHDVERIRTLLEARYPGGEALRMEGLLRAWQMTLPGAPSVYYGDEAGLTGGKDPENRKPFPWGKEEPSLEGCCRSLIHLRRQHTALSTGRFQTFLARGDVYVYGRFLEGGRDVFGQPGENGIFVTALNRGEQALQVEVQTDGLAWGELEPLWSLEDWMGYGDTGKEPKQAPKPIPVTGGDFVLDLPPRSGLIYRCREKKALPPERPRMERGAGVLLHPTSLPGENGREILESAIRFLDFLQAAGQKIWQILPLNPPGLGDSPYLSLSAFAGQEELLAGAFPLPRADDPEFAVFRRRQQYWLEDYALFQAIRKQYGGMPWQQWPEALKERNPKALAKAGQELAEEVTRAAGRQYVFFKAWGKIRRAARDRGITLLGDMPLFVAPDSADVWAHREYFQLDGDGYPTEVAGVPPDYFSAQGQVWGNPLYRWDAMAQDGWRWWQERFRVLGEEADWVRIDHFRGFEALWAVPAGARDARQGRWKPGPGAALFHAVEQAVPDLGFVAEDLGLITRPVTELREGLGFPGMRILQFHTRTRQDGLTDFATEPGCLAYTGTHDNNTLLGWLQEDLDEETFARIWQMVMPGEAGAPDRSRAREMTEPLLRYLYSRNARWAMVPGQDLLGLGSGSRMNIPGIPEGNWQWKLKKGQLTRELAERLRKMVREWGR</sequence>
<dbReference type="SMART" id="SM00642">
    <property type="entry name" value="Aamy"/>
    <property type="match status" value="1"/>
</dbReference>
<evidence type="ECO:0000256" key="7">
    <source>
        <dbReference type="ARBA" id="ARBA00023277"/>
    </source>
</evidence>
<dbReference type="InterPro" id="IPR004185">
    <property type="entry name" value="Glyco_hydro_13_lg-like_dom"/>
</dbReference>
<dbReference type="Gene3D" id="3.20.20.80">
    <property type="entry name" value="Glycosidases"/>
    <property type="match status" value="3"/>
</dbReference>
<dbReference type="InterPro" id="IPR013780">
    <property type="entry name" value="Glyco_hydro_b"/>
</dbReference>
<comment type="catalytic activity">
    <reaction evidence="1 10">
        <text>Transfers a segment of a (1-&gt;4)-alpha-D-glucan to a new position in an acceptor, which may be glucose or a (1-&gt;4)-alpha-D-glucan.</text>
        <dbReference type="EC" id="2.4.1.25"/>
    </reaction>
</comment>
<dbReference type="AlphaFoldDB" id="A0A1H2XEZ1"/>
<gene>
    <name evidence="12" type="ORF">SAMN05216495_10897</name>
</gene>
<evidence type="ECO:0000313" key="13">
    <source>
        <dbReference type="Proteomes" id="UP000182379"/>
    </source>
</evidence>
<dbReference type="Proteomes" id="UP000182379">
    <property type="component" value="Unassembled WGS sequence"/>
</dbReference>
<dbReference type="Gene3D" id="3.90.400.10">
    <property type="entry name" value="Oligo-1,6-glucosidase, Domain 2"/>
    <property type="match status" value="1"/>
</dbReference>
<dbReference type="CDD" id="cd11338">
    <property type="entry name" value="AmyAc_CMD"/>
    <property type="match status" value="1"/>
</dbReference>
<dbReference type="NCBIfam" id="TIGR00217">
    <property type="entry name" value="malQ"/>
    <property type="match status" value="1"/>
</dbReference>
<evidence type="ECO:0000256" key="2">
    <source>
        <dbReference type="ARBA" id="ARBA00005684"/>
    </source>
</evidence>
<dbReference type="GO" id="GO:0005975">
    <property type="term" value="P:carbohydrate metabolic process"/>
    <property type="evidence" value="ECO:0007669"/>
    <property type="project" value="InterPro"/>
</dbReference>
<dbReference type="InterPro" id="IPR045857">
    <property type="entry name" value="O16G_dom_2"/>
</dbReference>
<evidence type="ECO:0000313" key="12">
    <source>
        <dbReference type="EMBL" id="SDW91351.1"/>
    </source>
</evidence>
<evidence type="ECO:0000256" key="1">
    <source>
        <dbReference type="ARBA" id="ARBA00000439"/>
    </source>
</evidence>
<accession>A0A1H2XEZ1</accession>